<sequence length="336" mass="36164">MIGILAFSLAGSYILSGLVRKALIHFDILAHPGERKVHKIAVPEGGGIAIFIAVILTSFFFIGFGREFLGFYIGASIMFLMGLLDDVFDVRARYKLAGQIVAVILAMYFGLTIQFVTGQGGSVISVGILALPLTFIWLLGVTNAINLIDGLDGLAGGVGAIVSVTLGIVALGEGRVEVAMMAFILAAATVGFLPHNFSKDKKMFMGDSGSQFLGFSLAALAILGVTKVAATFTMLAPIMILGIPIFDTIFAIIRRKKNGKKIFVADRGHLHHRLLDLGFTERKAVTFIYYVTILLGFVAVFSTKISPKNAVILFVITVGMITTLSFMLSRQHKARR</sequence>
<feature type="transmembrane region" description="Helical" evidence="8">
    <location>
        <begin position="153"/>
        <end position="172"/>
    </location>
</feature>
<reference evidence="9 10" key="1">
    <citation type="journal article" date="2017" name="ISME J.">
        <title>Energy and carbon metabolisms in a deep terrestrial subsurface fluid microbial community.</title>
        <authorList>
            <person name="Momper L."/>
            <person name="Jungbluth S.P."/>
            <person name="Lee M.D."/>
            <person name="Amend J.P."/>
        </authorList>
    </citation>
    <scope>NUCLEOTIDE SEQUENCE [LARGE SCALE GENOMIC DNA]</scope>
    <source>
        <strain evidence="9">SURF_29</strain>
    </source>
</reference>
<accession>A0A419DGP3</accession>
<feature type="transmembrane region" description="Helical" evidence="8">
    <location>
        <begin position="209"/>
        <end position="226"/>
    </location>
</feature>
<evidence type="ECO:0000256" key="8">
    <source>
        <dbReference type="SAM" id="Phobius"/>
    </source>
</evidence>
<dbReference type="CDD" id="cd06853">
    <property type="entry name" value="GT_WecA_like"/>
    <property type="match status" value="1"/>
</dbReference>
<dbReference type="InterPro" id="IPR018480">
    <property type="entry name" value="PNAcMuramoyl-5peptid_Trfase_CS"/>
</dbReference>
<dbReference type="GO" id="GO:0071555">
    <property type="term" value="P:cell wall organization"/>
    <property type="evidence" value="ECO:0007669"/>
    <property type="project" value="TreeGrafter"/>
</dbReference>
<keyword evidence="6 8" id="KW-0472">Membrane</keyword>
<dbReference type="GO" id="GO:0046872">
    <property type="term" value="F:metal ion binding"/>
    <property type="evidence" value="ECO:0007669"/>
    <property type="project" value="UniProtKB-KW"/>
</dbReference>
<feature type="transmembrane region" description="Helical" evidence="8">
    <location>
        <begin position="287"/>
        <end position="305"/>
    </location>
</feature>
<evidence type="ECO:0000313" key="10">
    <source>
        <dbReference type="Proteomes" id="UP000285655"/>
    </source>
</evidence>
<dbReference type="Pfam" id="PF00953">
    <property type="entry name" value="Glycos_transf_4"/>
    <property type="match status" value="1"/>
</dbReference>
<feature type="transmembrane region" description="Helical" evidence="8">
    <location>
        <begin position="178"/>
        <end position="197"/>
    </location>
</feature>
<dbReference type="AlphaFoldDB" id="A0A419DGP3"/>
<dbReference type="GO" id="GO:0016780">
    <property type="term" value="F:phosphotransferase activity, for other substituted phosphate groups"/>
    <property type="evidence" value="ECO:0007669"/>
    <property type="project" value="InterPro"/>
</dbReference>
<dbReference type="PANTHER" id="PTHR22926">
    <property type="entry name" value="PHOSPHO-N-ACETYLMURAMOYL-PENTAPEPTIDE-TRANSFERASE"/>
    <property type="match status" value="1"/>
</dbReference>
<organism evidence="9 10">
    <name type="scientific">candidate division WS5 bacterium</name>
    <dbReference type="NCBI Taxonomy" id="2093353"/>
    <lineage>
        <taxon>Bacteria</taxon>
        <taxon>candidate division WS5</taxon>
    </lineage>
</organism>
<evidence type="ECO:0000256" key="3">
    <source>
        <dbReference type="ARBA" id="ARBA00022679"/>
    </source>
</evidence>
<dbReference type="Proteomes" id="UP000285655">
    <property type="component" value="Unassembled WGS sequence"/>
</dbReference>
<keyword evidence="7" id="KW-0460">Magnesium</keyword>
<dbReference type="GO" id="GO:0005886">
    <property type="term" value="C:plasma membrane"/>
    <property type="evidence" value="ECO:0007669"/>
    <property type="project" value="UniProtKB-SubCell"/>
</dbReference>
<evidence type="ECO:0000256" key="7">
    <source>
        <dbReference type="PIRSR" id="PIRSR600715-1"/>
    </source>
</evidence>
<dbReference type="GO" id="GO:0044038">
    <property type="term" value="P:cell wall macromolecule biosynthetic process"/>
    <property type="evidence" value="ECO:0007669"/>
    <property type="project" value="TreeGrafter"/>
</dbReference>
<feature type="binding site" evidence="7">
    <location>
        <position position="207"/>
    </location>
    <ligand>
        <name>Mg(2+)</name>
        <dbReference type="ChEBI" id="CHEBI:18420"/>
    </ligand>
</feature>
<gene>
    <name evidence="9" type="ORF">C4544_00405</name>
</gene>
<keyword evidence="4 8" id="KW-0812">Transmembrane</keyword>
<evidence type="ECO:0000313" key="9">
    <source>
        <dbReference type="EMBL" id="RJO62293.1"/>
    </source>
</evidence>
<comment type="cofactor">
    <cofactor evidence="7">
        <name>Mg(2+)</name>
        <dbReference type="ChEBI" id="CHEBI:18420"/>
    </cofactor>
</comment>
<dbReference type="PANTHER" id="PTHR22926:SF3">
    <property type="entry name" value="UNDECAPRENYL-PHOSPHATE ALPHA-N-ACETYLGLUCOSAMINYL 1-PHOSPHATE TRANSFERASE"/>
    <property type="match status" value="1"/>
</dbReference>
<comment type="subcellular location">
    <subcellularLocation>
        <location evidence="1">Cell membrane</location>
        <topology evidence="1">Multi-pass membrane protein</topology>
    </subcellularLocation>
</comment>
<dbReference type="GO" id="GO:0009103">
    <property type="term" value="P:lipopolysaccharide biosynthetic process"/>
    <property type="evidence" value="ECO:0007669"/>
    <property type="project" value="TreeGrafter"/>
</dbReference>
<keyword evidence="2" id="KW-1003">Cell membrane</keyword>
<evidence type="ECO:0000256" key="4">
    <source>
        <dbReference type="ARBA" id="ARBA00022692"/>
    </source>
</evidence>
<protein>
    <submittedName>
        <fullName evidence="9">Undecaprenyl/decaprenyl-phosphate alpha-N-acetylglucosaminyl 1-phosphate transferase</fullName>
    </submittedName>
</protein>
<proteinExistence type="predicted"/>
<evidence type="ECO:0000256" key="1">
    <source>
        <dbReference type="ARBA" id="ARBA00004651"/>
    </source>
</evidence>
<name>A0A419DGP3_9BACT</name>
<evidence type="ECO:0000256" key="6">
    <source>
        <dbReference type="ARBA" id="ARBA00023136"/>
    </source>
</evidence>
<feature type="transmembrane region" description="Helical" evidence="8">
    <location>
        <begin position="6"/>
        <end position="29"/>
    </location>
</feature>
<dbReference type="InterPro" id="IPR000715">
    <property type="entry name" value="Glycosyl_transferase_4"/>
</dbReference>
<feature type="transmembrane region" description="Helical" evidence="8">
    <location>
        <begin position="41"/>
        <end position="62"/>
    </location>
</feature>
<evidence type="ECO:0000256" key="5">
    <source>
        <dbReference type="ARBA" id="ARBA00022989"/>
    </source>
</evidence>
<feature type="transmembrane region" description="Helical" evidence="8">
    <location>
        <begin position="122"/>
        <end position="141"/>
    </location>
</feature>
<feature type="transmembrane region" description="Helical" evidence="8">
    <location>
        <begin position="311"/>
        <end position="329"/>
    </location>
</feature>
<keyword evidence="5 8" id="KW-1133">Transmembrane helix</keyword>
<comment type="caution">
    <text evidence="9">The sequence shown here is derived from an EMBL/GenBank/DDBJ whole genome shotgun (WGS) entry which is preliminary data.</text>
</comment>
<keyword evidence="7" id="KW-0479">Metal-binding</keyword>
<feature type="transmembrane region" description="Helical" evidence="8">
    <location>
        <begin position="68"/>
        <end position="84"/>
    </location>
</feature>
<keyword evidence="3 9" id="KW-0808">Transferase</keyword>
<feature type="binding site" evidence="7">
    <location>
        <position position="146"/>
    </location>
    <ligand>
        <name>Mg(2+)</name>
        <dbReference type="ChEBI" id="CHEBI:18420"/>
    </ligand>
</feature>
<feature type="transmembrane region" description="Helical" evidence="8">
    <location>
        <begin position="232"/>
        <end position="253"/>
    </location>
</feature>
<dbReference type="EMBL" id="QZJW01000002">
    <property type="protein sequence ID" value="RJO62293.1"/>
    <property type="molecule type" value="Genomic_DNA"/>
</dbReference>
<evidence type="ECO:0000256" key="2">
    <source>
        <dbReference type="ARBA" id="ARBA00022475"/>
    </source>
</evidence>
<feature type="transmembrane region" description="Helical" evidence="8">
    <location>
        <begin position="96"/>
        <end position="116"/>
    </location>
</feature>
<dbReference type="PROSITE" id="PS01348">
    <property type="entry name" value="MRAY_2"/>
    <property type="match status" value="1"/>
</dbReference>